<sequence>MWELEGQKNGALVLVTRALDVQARVPLTAELARFCAPFEPAEVVRLADPLVEWRQWREAGWDVSLTTATKSDLRVYSPKGSRSTIVPFSAEDT</sequence>
<evidence type="ECO:0000313" key="2">
    <source>
        <dbReference type="Proteomes" id="UP000194873"/>
    </source>
</evidence>
<gene>
    <name evidence="1" type="ORF">BXP70_25535</name>
</gene>
<comment type="caution">
    <text evidence="1">The sequence shown here is derived from an EMBL/GenBank/DDBJ whole genome shotgun (WGS) entry which is preliminary data.</text>
</comment>
<name>A0A243W6I9_9BACT</name>
<keyword evidence="2" id="KW-1185">Reference proteome</keyword>
<dbReference type="RefSeq" id="WP_086596954.1">
    <property type="nucleotide sequence ID" value="NZ_MTSE01000027.1"/>
</dbReference>
<dbReference type="EMBL" id="MTSE01000027">
    <property type="protein sequence ID" value="OUJ70037.1"/>
    <property type="molecule type" value="Genomic_DNA"/>
</dbReference>
<reference evidence="1 2" key="1">
    <citation type="submission" date="2017-01" db="EMBL/GenBank/DDBJ databases">
        <title>A new Hymenobacter.</title>
        <authorList>
            <person name="Liang Y."/>
            <person name="Feng F."/>
        </authorList>
    </citation>
    <scope>NUCLEOTIDE SEQUENCE [LARGE SCALE GENOMIC DNA]</scope>
    <source>
        <strain evidence="1">MIMBbqt21</strain>
    </source>
</reference>
<organism evidence="1 2">
    <name type="scientific">Hymenobacter crusticola</name>
    <dbReference type="NCBI Taxonomy" id="1770526"/>
    <lineage>
        <taxon>Bacteria</taxon>
        <taxon>Pseudomonadati</taxon>
        <taxon>Bacteroidota</taxon>
        <taxon>Cytophagia</taxon>
        <taxon>Cytophagales</taxon>
        <taxon>Hymenobacteraceae</taxon>
        <taxon>Hymenobacter</taxon>
    </lineage>
</organism>
<dbReference type="AlphaFoldDB" id="A0A243W6I9"/>
<dbReference type="Proteomes" id="UP000194873">
    <property type="component" value="Unassembled WGS sequence"/>
</dbReference>
<protein>
    <submittedName>
        <fullName evidence="1">Uncharacterized protein</fullName>
    </submittedName>
</protein>
<proteinExistence type="predicted"/>
<accession>A0A243W6I9</accession>
<evidence type="ECO:0000313" key="1">
    <source>
        <dbReference type="EMBL" id="OUJ70037.1"/>
    </source>
</evidence>